<gene>
    <name evidence="1" type="ORF">TSUD_274230</name>
</gene>
<reference evidence="2" key="1">
    <citation type="journal article" date="2017" name="Front. Plant Sci.">
        <title>Climate Clever Clovers: New Paradigm to Reduce the Environmental Footprint of Ruminants by Breeding Low Methanogenic Forages Utilizing Haplotype Variation.</title>
        <authorList>
            <person name="Kaur P."/>
            <person name="Appels R."/>
            <person name="Bayer P.E."/>
            <person name="Keeble-Gagnere G."/>
            <person name="Wang J."/>
            <person name="Hirakawa H."/>
            <person name="Shirasawa K."/>
            <person name="Vercoe P."/>
            <person name="Stefanova K."/>
            <person name="Durmic Z."/>
            <person name="Nichols P."/>
            <person name="Revell C."/>
            <person name="Isobe S.N."/>
            <person name="Edwards D."/>
            <person name="Erskine W."/>
        </authorList>
    </citation>
    <scope>NUCLEOTIDE SEQUENCE [LARGE SCALE GENOMIC DNA]</scope>
    <source>
        <strain evidence="2">cv. Daliak</strain>
    </source>
</reference>
<dbReference type="AlphaFoldDB" id="A0A2Z6NKC1"/>
<proteinExistence type="predicted"/>
<protein>
    <submittedName>
        <fullName evidence="1">Uncharacterized protein</fullName>
    </submittedName>
</protein>
<accession>A0A2Z6NKC1</accession>
<sequence length="476" mass="53725">MVLFKDMKTLGAKLQTSSLESFNLSLDSVMFVCYQGVLSWSGLIPGFVARVTGWNGKQVQLYLNIFPSFTGWYETPLPKPPVSAVLNPLLPPEPPNDLAIKSHSMSPPPLKPPDHNFQLKQEEFQETWEPSVPLPSSEPSNGDHIWMVLQGFVRLILPNLTGFRSLYHNGSSVTESILESSSVESEFVVIDVFDRNHCIMVSIVLSTGKLVHERSRSVAKGGIILINWPHMEKATSKSFYILSSLESALYVSFFMLESLRGVVSCHQSLAVKFGEQFHILRFDASIEGVGLRLFLTYFKPCFLEPSKPLKAERSLLVKEWILKAFANIWFCFNHKCTPLWNGHEQGIGMTYLPTIYYTSKDQLVIQKNYFIDLFNGSLAIGFSNLLMGIDGVTCVEEFESSIDADTHTLLELLEEFAMVPYLAMVPYFDIRVGPYINGLLELYNLLELFIEELEYIVDVNIHALLELLGISLGALW</sequence>
<dbReference type="EMBL" id="DF973651">
    <property type="protein sequence ID" value="GAU37062.1"/>
    <property type="molecule type" value="Genomic_DNA"/>
</dbReference>
<evidence type="ECO:0000313" key="1">
    <source>
        <dbReference type="EMBL" id="GAU37062.1"/>
    </source>
</evidence>
<keyword evidence="2" id="KW-1185">Reference proteome</keyword>
<evidence type="ECO:0000313" key="2">
    <source>
        <dbReference type="Proteomes" id="UP000242715"/>
    </source>
</evidence>
<name>A0A2Z6NKC1_TRISU</name>
<organism evidence="1 2">
    <name type="scientific">Trifolium subterraneum</name>
    <name type="common">Subterranean clover</name>
    <dbReference type="NCBI Taxonomy" id="3900"/>
    <lineage>
        <taxon>Eukaryota</taxon>
        <taxon>Viridiplantae</taxon>
        <taxon>Streptophyta</taxon>
        <taxon>Embryophyta</taxon>
        <taxon>Tracheophyta</taxon>
        <taxon>Spermatophyta</taxon>
        <taxon>Magnoliopsida</taxon>
        <taxon>eudicotyledons</taxon>
        <taxon>Gunneridae</taxon>
        <taxon>Pentapetalae</taxon>
        <taxon>rosids</taxon>
        <taxon>fabids</taxon>
        <taxon>Fabales</taxon>
        <taxon>Fabaceae</taxon>
        <taxon>Papilionoideae</taxon>
        <taxon>50 kb inversion clade</taxon>
        <taxon>NPAAA clade</taxon>
        <taxon>Hologalegina</taxon>
        <taxon>IRL clade</taxon>
        <taxon>Trifolieae</taxon>
        <taxon>Trifolium</taxon>
    </lineage>
</organism>
<dbReference type="Gene3D" id="3.90.1200.10">
    <property type="match status" value="1"/>
</dbReference>
<dbReference type="OrthoDB" id="10597676at2759"/>
<dbReference type="Proteomes" id="UP000242715">
    <property type="component" value="Unassembled WGS sequence"/>
</dbReference>